<protein>
    <submittedName>
        <fullName evidence="1">Uncharacterized protein</fullName>
    </submittedName>
</protein>
<dbReference type="AlphaFoldDB" id="A0A517SIW0"/>
<name>A0A517SIW0_9PLAN</name>
<reference evidence="1 2" key="1">
    <citation type="submission" date="2019-02" db="EMBL/GenBank/DDBJ databases">
        <title>Deep-cultivation of Planctomycetes and their phenomic and genomic characterization uncovers novel biology.</title>
        <authorList>
            <person name="Wiegand S."/>
            <person name="Jogler M."/>
            <person name="Boedeker C."/>
            <person name="Pinto D."/>
            <person name="Vollmers J."/>
            <person name="Rivas-Marin E."/>
            <person name="Kohn T."/>
            <person name="Peeters S.H."/>
            <person name="Heuer A."/>
            <person name="Rast P."/>
            <person name="Oberbeckmann S."/>
            <person name="Bunk B."/>
            <person name="Jeske O."/>
            <person name="Meyerdierks A."/>
            <person name="Storesund J.E."/>
            <person name="Kallscheuer N."/>
            <person name="Luecker S."/>
            <person name="Lage O.M."/>
            <person name="Pohl T."/>
            <person name="Merkel B.J."/>
            <person name="Hornburger P."/>
            <person name="Mueller R.-W."/>
            <person name="Bruemmer F."/>
            <person name="Labrenz M."/>
            <person name="Spormann A.M."/>
            <person name="Op den Camp H."/>
            <person name="Overmann J."/>
            <person name="Amann R."/>
            <person name="Jetten M.S.M."/>
            <person name="Mascher T."/>
            <person name="Medema M.H."/>
            <person name="Devos D.P."/>
            <person name="Kaster A.-K."/>
            <person name="Ovreas L."/>
            <person name="Rohde M."/>
            <person name="Galperin M.Y."/>
            <person name="Jogler C."/>
        </authorList>
    </citation>
    <scope>NUCLEOTIDE SEQUENCE [LARGE SCALE GENOMIC DNA]</scope>
    <source>
        <strain evidence="1 2">Pan44</strain>
    </source>
</reference>
<proteinExistence type="predicted"/>
<dbReference type="KEGG" id="ccos:Pan44_41050"/>
<keyword evidence="2" id="KW-1185">Reference proteome</keyword>
<accession>A0A517SIW0</accession>
<dbReference type="EMBL" id="CP036271">
    <property type="protein sequence ID" value="QDT56055.1"/>
    <property type="molecule type" value="Genomic_DNA"/>
</dbReference>
<gene>
    <name evidence="1" type="ORF">Pan44_41050</name>
</gene>
<evidence type="ECO:0000313" key="2">
    <source>
        <dbReference type="Proteomes" id="UP000315700"/>
    </source>
</evidence>
<evidence type="ECO:0000313" key="1">
    <source>
        <dbReference type="EMBL" id="QDT56055.1"/>
    </source>
</evidence>
<organism evidence="1 2">
    <name type="scientific">Caulifigura coniformis</name>
    <dbReference type="NCBI Taxonomy" id="2527983"/>
    <lineage>
        <taxon>Bacteria</taxon>
        <taxon>Pseudomonadati</taxon>
        <taxon>Planctomycetota</taxon>
        <taxon>Planctomycetia</taxon>
        <taxon>Planctomycetales</taxon>
        <taxon>Planctomycetaceae</taxon>
        <taxon>Caulifigura</taxon>
    </lineage>
</organism>
<sequence length="280" mass="30611">MTFRTWDVCLSDVLRPASFCVQVVPPVTRFLIDPALVRQAVGTSPSVGSDEIFRILRGEASRFAGCGSGWQPPRVSSDCFFRGPPAAPQRDCSVPCNVRASEESRPTCRGRLCDLAETPRRCRKPRLIAAARTFQVRGSSTSGLRSSESRPANSSRMNKLMPMRGAVCFRKSAIAAKSRRKCRTLNKDIAHPARASYRSGFRVACLSSRPRRSHPPQRNLRGSMTFCKGTLVCAGAERSLTQGGPRLVSTPLKSPREGVGLWMMPNLCGANRQDCLTAGP</sequence>
<dbReference type="Proteomes" id="UP000315700">
    <property type="component" value="Chromosome"/>
</dbReference>
<dbReference type="InParanoid" id="A0A517SIW0"/>